<evidence type="ECO:0000313" key="1">
    <source>
        <dbReference type="EMBL" id="WHZ58622.1"/>
    </source>
</evidence>
<protein>
    <submittedName>
        <fullName evidence="1">Copper resistance protein CopC</fullName>
    </submittedName>
</protein>
<proteinExistence type="predicted"/>
<reference evidence="2" key="1">
    <citation type="journal article" date="2025" name="Aquaculture">
        <title>Assessment of the bioflocculant production and safety properties of Metabacillus hrfriensis sp. nov. based on phenotypic and whole-genome sequencing analysis.</title>
        <authorList>
            <person name="Zhang R."/>
            <person name="Zhao Z."/>
            <person name="Luo L."/>
            <person name="Wang S."/>
            <person name="Guo K."/>
            <person name="Xu W."/>
        </authorList>
    </citation>
    <scope>NUCLEOTIDE SEQUENCE [LARGE SCALE GENOMIC DNA]</scope>
    <source>
        <strain evidence="2">CT-WN-B3</strain>
    </source>
</reference>
<keyword evidence="2" id="KW-1185">Reference proteome</keyword>
<accession>A0ACD4REP3</accession>
<dbReference type="EMBL" id="CP126116">
    <property type="protein sequence ID" value="WHZ58622.1"/>
    <property type="molecule type" value="Genomic_DNA"/>
</dbReference>
<evidence type="ECO:0000313" key="2">
    <source>
        <dbReference type="Proteomes" id="UP001226091"/>
    </source>
</evidence>
<organism evidence="1 2">
    <name type="scientific">Metabacillus hrfriensis</name>
    <dbReference type="NCBI Taxonomy" id="3048891"/>
    <lineage>
        <taxon>Bacteria</taxon>
        <taxon>Bacillati</taxon>
        <taxon>Bacillota</taxon>
        <taxon>Bacilli</taxon>
        <taxon>Bacillales</taxon>
        <taxon>Bacillaceae</taxon>
        <taxon>Metabacillus</taxon>
    </lineage>
</organism>
<gene>
    <name evidence="1" type="ORF">QLQ22_04550</name>
</gene>
<sequence length="190" mass="20555">MKKILSLLGMLVLVILPNTVFAHTHMTSSTPEEGSTITEPIKEIELTFDTAIESLSTITLTKDGAEVPLEVKAEGETLKGISSSELENGSYTADWKIIGEDGHEMEGTLAFTVQQEVKEEEPQSSKEDESAVNEAEDNQKADNEKAAQTDEQTESSESEQAENSPVMTIILVAIGVIAVIGIVFLMKKKG</sequence>
<dbReference type="Proteomes" id="UP001226091">
    <property type="component" value="Chromosome"/>
</dbReference>
<name>A0ACD4REP3_9BACI</name>